<sequence>MCEYIIIGASSFIGRHLYYCCREKKIESVGTYYKHNFNKEWIPFDLCTDRLKSLCDYYLKGKMPKAVIICSANTGIDSCKSNFKESSRLNVVCTKELLKEADALGIKSIFLSSEAVFDGKKGMYTEEDDPAPITLYGQQKLEIEKYIRQNIKDYIIFRISRATGSQFGEEDIFDDFYNKIQKQKEIVCLKDQSFCLTEVDDIAKAILGALDIGVNGVYHLSSSNYISRYKLAKLYADKIFGGYENIVEKEYAEFSFLDNRHIYCGLNGNRLAGMLKMTFQSIDEILDRYSRTYIHGGKKGYAHSDE</sequence>
<comment type="similarity">
    <text evidence="1 2">Belongs to the dTDP-4-dehydrorhamnose reductase family.</text>
</comment>
<dbReference type="GO" id="GO:0048269">
    <property type="term" value="C:methionine adenosyltransferase complex"/>
    <property type="evidence" value="ECO:0007669"/>
    <property type="project" value="TreeGrafter"/>
</dbReference>
<comment type="caution">
    <text evidence="4">The sequence shown here is derived from an EMBL/GenBank/DDBJ whole genome shotgun (WGS) entry which is preliminary data.</text>
</comment>
<comment type="pathway">
    <text evidence="2">Carbohydrate biosynthesis; dTDP-L-rhamnose biosynthesis.</text>
</comment>
<accession>N2B621</accession>
<dbReference type="STRING" id="1235802.C823_01234"/>
<evidence type="ECO:0000256" key="2">
    <source>
        <dbReference type="RuleBase" id="RU364082"/>
    </source>
</evidence>
<dbReference type="InterPro" id="IPR005913">
    <property type="entry name" value="dTDP_dehydrorham_reduct"/>
</dbReference>
<evidence type="ECO:0000313" key="4">
    <source>
        <dbReference type="EMBL" id="EMZ33953.1"/>
    </source>
</evidence>
<proteinExistence type="inferred from homology"/>
<dbReference type="SUPFAM" id="SSF51735">
    <property type="entry name" value="NAD(P)-binding Rossmann-fold domains"/>
    <property type="match status" value="1"/>
</dbReference>
<dbReference type="GO" id="GO:0006556">
    <property type="term" value="P:S-adenosylmethionine biosynthetic process"/>
    <property type="evidence" value="ECO:0007669"/>
    <property type="project" value="TreeGrafter"/>
</dbReference>
<name>N2B621_9FIRM</name>
<gene>
    <name evidence="4" type="ORF">C823_01234</name>
</gene>
<evidence type="ECO:0000313" key="5">
    <source>
        <dbReference type="Proteomes" id="UP000012589"/>
    </source>
</evidence>
<feature type="domain" description="RmlD-like substrate binding" evidence="3">
    <location>
        <begin position="5"/>
        <end position="238"/>
    </location>
</feature>
<organism evidence="4 5">
    <name type="scientific">Eubacterium plexicaudatum ASF492</name>
    <dbReference type="NCBI Taxonomy" id="1235802"/>
    <lineage>
        <taxon>Bacteria</taxon>
        <taxon>Bacillati</taxon>
        <taxon>Bacillota</taxon>
        <taxon>Clostridia</taxon>
        <taxon>Eubacteriales</taxon>
        <taxon>Eubacteriaceae</taxon>
        <taxon>Eubacterium</taxon>
    </lineage>
</organism>
<dbReference type="InterPro" id="IPR036291">
    <property type="entry name" value="NAD(P)-bd_dom_sf"/>
</dbReference>
<keyword evidence="2" id="KW-0560">Oxidoreductase</keyword>
<dbReference type="GO" id="GO:0048270">
    <property type="term" value="F:methionine adenosyltransferase regulator activity"/>
    <property type="evidence" value="ECO:0007669"/>
    <property type="project" value="TreeGrafter"/>
</dbReference>
<dbReference type="PATRIC" id="fig|1235802.3.peg.1319"/>
<dbReference type="AlphaFoldDB" id="N2B621"/>
<dbReference type="GO" id="GO:0008831">
    <property type="term" value="F:dTDP-4-dehydrorhamnose reductase activity"/>
    <property type="evidence" value="ECO:0007669"/>
    <property type="project" value="UniProtKB-EC"/>
</dbReference>
<evidence type="ECO:0000256" key="1">
    <source>
        <dbReference type="ARBA" id="ARBA00010944"/>
    </source>
</evidence>
<dbReference type="Pfam" id="PF04321">
    <property type="entry name" value="RmlD_sub_bind"/>
    <property type="match status" value="1"/>
</dbReference>
<evidence type="ECO:0000259" key="3">
    <source>
        <dbReference type="Pfam" id="PF04321"/>
    </source>
</evidence>
<reference evidence="4 5" key="1">
    <citation type="journal article" date="2014" name="Genome Announc.">
        <title>Draft genome sequences of the altered schaedler flora, a defined bacterial community from gnotobiotic mice.</title>
        <authorList>
            <person name="Wannemuehler M.J."/>
            <person name="Overstreet A.M."/>
            <person name="Ward D.V."/>
            <person name="Phillips G.J."/>
        </authorList>
    </citation>
    <scope>NUCLEOTIDE SEQUENCE [LARGE SCALE GENOMIC DNA]</scope>
    <source>
        <strain evidence="4 5">ASF492</strain>
    </source>
</reference>
<comment type="function">
    <text evidence="2">Catalyzes the reduction of dTDP-6-deoxy-L-lyxo-4-hexulose to yield dTDP-L-rhamnose.</text>
</comment>
<keyword evidence="2" id="KW-0521">NADP</keyword>
<dbReference type="PANTHER" id="PTHR10491">
    <property type="entry name" value="DTDP-4-DEHYDRORHAMNOSE REDUCTASE"/>
    <property type="match status" value="1"/>
</dbReference>
<dbReference type="GO" id="GO:0019305">
    <property type="term" value="P:dTDP-rhamnose biosynthetic process"/>
    <property type="evidence" value="ECO:0007669"/>
    <property type="project" value="UniProtKB-UniPathway"/>
</dbReference>
<dbReference type="InterPro" id="IPR029903">
    <property type="entry name" value="RmlD-like-bd"/>
</dbReference>
<dbReference type="EMBL" id="AQFT01000038">
    <property type="protein sequence ID" value="EMZ33953.1"/>
    <property type="molecule type" value="Genomic_DNA"/>
</dbReference>
<dbReference type="HOGENOM" id="CLU_045518_2_1_9"/>
<dbReference type="Proteomes" id="UP000012589">
    <property type="component" value="Unassembled WGS sequence"/>
</dbReference>
<dbReference type="EC" id="1.1.1.133" evidence="2"/>
<dbReference type="UniPathway" id="UPA00124"/>
<protein>
    <recommendedName>
        <fullName evidence="2">dTDP-4-dehydrorhamnose reductase</fullName>
        <ecNumber evidence="2">1.1.1.133</ecNumber>
    </recommendedName>
</protein>
<dbReference type="Gene3D" id="3.40.50.720">
    <property type="entry name" value="NAD(P)-binding Rossmann-like Domain"/>
    <property type="match status" value="1"/>
</dbReference>
<dbReference type="PANTHER" id="PTHR10491:SF4">
    <property type="entry name" value="METHIONINE ADENOSYLTRANSFERASE 2 SUBUNIT BETA"/>
    <property type="match status" value="1"/>
</dbReference>
<dbReference type="OrthoDB" id="9803892at2"/>
<keyword evidence="5" id="KW-1185">Reference proteome</keyword>
<dbReference type="eggNOG" id="COG1091">
    <property type="taxonomic scope" value="Bacteria"/>
</dbReference>